<feature type="chain" id="PRO_5020484892" description="Phospholipase C/P1 nuclease" evidence="9">
    <location>
        <begin position="21"/>
        <end position="428"/>
    </location>
</feature>
<dbReference type="AlphaFoldDB" id="A0A4Q2DNS3"/>
<evidence type="ECO:0000256" key="7">
    <source>
        <dbReference type="ARBA" id="ARBA00023180"/>
    </source>
</evidence>
<dbReference type="EMBL" id="SDEE01000132">
    <property type="protein sequence ID" value="RXW20812.1"/>
    <property type="molecule type" value="Genomic_DNA"/>
</dbReference>
<reference evidence="10 11" key="1">
    <citation type="submission" date="2019-01" db="EMBL/GenBank/DDBJ databases">
        <title>Draft genome sequence of Psathyrella aberdarensis IHI B618.</title>
        <authorList>
            <person name="Buettner E."/>
            <person name="Kellner H."/>
        </authorList>
    </citation>
    <scope>NUCLEOTIDE SEQUENCE [LARGE SCALE GENOMIC DNA]</scope>
    <source>
        <strain evidence="10 11">IHI B618</strain>
    </source>
</reference>
<evidence type="ECO:0000256" key="9">
    <source>
        <dbReference type="SAM" id="SignalP"/>
    </source>
</evidence>
<evidence type="ECO:0000313" key="11">
    <source>
        <dbReference type="Proteomes" id="UP000290288"/>
    </source>
</evidence>
<evidence type="ECO:0000313" key="10">
    <source>
        <dbReference type="EMBL" id="RXW20812.1"/>
    </source>
</evidence>
<dbReference type="InterPro" id="IPR003154">
    <property type="entry name" value="S1/P1nuclease"/>
</dbReference>
<accession>A0A4Q2DNS3</accession>
<keyword evidence="5" id="KW-0378">Hydrolase</keyword>
<keyword evidence="11" id="KW-1185">Reference proteome</keyword>
<keyword evidence="3" id="KW-0479">Metal-binding</keyword>
<dbReference type="GO" id="GO:0006308">
    <property type="term" value="P:DNA catabolic process"/>
    <property type="evidence" value="ECO:0007669"/>
    <property type="project" value="InterPro"/>
</dbReference>
<dbReference type="GO" id="GO:0046872">
    <property type="term" value="F:metal ion binding"/>
    <property type="evidence" value="ECO:0007669"/>
    <property type="project" value="UniProtKB-KW"/>
</dbReference>
<keyword evidence="2" id="KW-0540">Nuclease</keyword>
<dbReference type="Pfam" id="PF02265">
    <property type="entry name" value="S1-P1_nuclease"/>
    <property type="match status" value="2"/>
</dbReference>
<name>A0A4Q2DNS3_9AGAR</name>
<evidence type="ECO:0000256" key="8">
    <source>
        <dbReference type="SAM" id="MobiDB-lite"/>
    </source>
</evidence>
<dbReference type="GO" id="GO:0016788">
    <property type="term" value="F:hydrolase activity, acting on ester bonds"/>
    <property type="evidence" value="ECO:0007669"/>
    <property type="project" value="InterPro"/>
</dbReference>
<dbReference type="STRING" id="2316362.A0A4Q2DNS3"/>
<dbReference type="CDD" id="cd11010">
    <property type="entry name" value="S1-P1_nuclease"/>
    <property type="match status" value="1"/>
</dbReference>
<keyword evidence="7" id="KW-0325">Glycoprotein</keyword>
<dbReference type="Proteomes" id="UP000290288">
    <property type="component" value="Unassembled WGS sequence"/>
</dbReference>
<protein>
    <recommendedName>
        <fullName evidence="12">Phospholipase C/P1 nuclease</fullName>
    </recommendedName>
</protein>
<proteinExistence type="inferred from homology"/>
<evidence type="ECO:0000256" key="6">
    <source>
        <dbReference type="ARBA" id="ARBA00023157"/>
    </source>
</evidence>
<dbReference type="OrthoDB" id="441446at2759"/>
<dbReference type="PANTHER" id="PTHR33146">
    <property type="entry name" value="ENDONUCLEASE 4"/>
    <property type="match status" value="1"/>
</dbReference>
<comment type="caution">
    <text evidence="10">The sequence shown here is derived from an EMBL/GenBank/DDBJ whole genome shotgun (WGS) entry which is preliminary data.</text>
</comment>
<organism evidence="10 11">
    <name type="scientific">Candolleomyces aberdarensis</name>
    <dbReference type="NCBI Taxonomy" id="2316362"/>
    <lineage>
        <taxon>Eukaryota</taxon>
        <taxon>Fungi</taxon>
        <taxon>Dikarya</taxon>
        <taxon>Basidiomycota</taxon>
        <taxon>Agaricomycotina</taxon>
        <taxon>Agaricomycetes</taxon>
        <taxon>Agaricomycetidae</taxon>
        <taxon>Agaricales</taxon>
        <taxon>Agaricineae</taxon>
        <taxon>Psathyrellaceae</taxon>
        <taxon>Candolleomyces</taxon>
    </lineage>
</organism>
<dbReference type="GO" id="GO:0004519">
    <property type="term" value="F:endonuclease activity"/>
    <property type="evidence" value="ECO:0007669"/>
    <property type="project" value="UniProtKB-KW"/>
</dbReference>
<dbReference type="InterPro" id="IPR008947">
    <property type="entry name" value="PLipase_C/P1_nuclease_dom_sf"/>
</dbReference>
<dbReference type="GO" id="GO:0003676">
    <property type="term" value="F:nucleic acid binding"/>
    <property type="evidence" value="ECO:0007669"/>
    <property type="project" value="InterPro"/>
</dbReference>
<feature type="region of interest" description="Disordered" evidence="8">
    <location>
        <begin position="139"/>
        <end position="169"/>
    </location>
</feature>
<dbReference type="Gene3D" id="1.10.575.10">
    <property type="entry name" value="P1 Nuclease"/>
    <property type="match status" value="1"/>
</dbReference>
<evidence type="ECO:0008006" key="12">
    <source>
        <dbReference type="Google" id="ProtNLM"/>
    </source>
</evidence>
<dbReference type="SUPFAM" id="SSF48537">
    <property type="entry name" value="Phospholipase C/P1 nuclease"/>
    <property type="match status" value="1"/>
</dbReference>
<comment type="similarity">
    <text evidence="1">Belongs to the nuclease type I family.</text>
</comment>
<evidence type="ECO:0000256" key="3">
    <source>
        <dbReference type="ARBA" id="ARBA00022723"/>
    </source>
</evidence>
<dbReference type="PANTHER" id="PTHR33146:SF29">
    <property type="entry name" value="S1_P1 NUCLEASE"/>
    <property type="match status" value="1"/>
</dbReference>
<evidence type="ECO:0000256" key="5">
    <source>
        <dbReference type="ARBA" id="ARBA00022801"/>
    </source>
</evidence>
<evidence type="ECO:0000256" key="2">
    <source>
        <dbReference type="ARBA" id="ARBA00022722"/>
    </source>
</evidence>
<evidence type="ECO:0000256" key="1">
    <source>
        <dbReference type="ARBA" id="ARBA00009547"/>
    </source>
</evidence>
<feature type="signal peptide" evidence="9">
    <location>
        <begin position="1"/>
        <end position="20"/>
    </location>
</feature>
<keyword evidence="9" id="KW-0732">Signal</keyword>
<keyword evidence="4" id="KW-0255">Endonuclease</keyword>
<keyword evidence="6" id="KW-1015">Disulfide bond</keyword>
<gene>
    <name evidence="10" type="ORF">EST38_g5032</name>
</gene>
<sequence length="428" mass="47056">MRLQVALLAAASSVLPSVYAWGAAGHEIVATIAQIHLHPSVLPVICDLLDIVPSDNSEATLRRQCHLAPIATWADRDKMKMRWSAAMHYVGAVGDHPRGNCQYPGVDGWAGTKRINVLDAIKNVTGILAEWSGADEHANNGRTLLSPTGPRRAATSRVGGQKPFAPRPATDREEEAFKFLVHFIGDLHQPLHLTGRDRGGNGAKVCFENRQSNLHSVWDTGLLTRLIRTVPPQYSRPLPDRGDLPIPSQQIELALRHAIYDPFIRRVMWEGVESKWINDIDAWLSCPAVPTTPAPGGQSESVFSVVSRAFSNPLELPGTFVNIVSSALREHVEILPDGPLVCPYAWSAPLHKLNCDYIWPPVFNVDASEPEPEGEEESLGRTCNRYPILDTRDYLAALDNDLVLEKLVAQGGLRLAGVLNWLFATEEA</sequence>
<evidence type="ECO:0000256" key="4">
    <source>
        <dbReference type="ARBA" id="ARBA00022759"/>
    </source>
</evidence>